<gene>
    <name evidence="2" type="ORF">WKW80_28145</name>
</gene>
<dbReference type="Gene3D" id="1.10.10.10">
    <property type="entry name" value="Winged helix-like DNA-binding domain superfamily/Winged helix DNA-binding domain"/>
    <property type="match status" value="1"/>
</dbReference>
<dbReference type="InterPro" id="IPR052543">
    <property type="entry name" value="HTH_Metal-responsive_Reg"/>
</dbReference>
<dbReference type="PANTHER" id="PTHR39168">
    <property type="entry name" value="TRANSCRIPTIONAL REGULATOR-RELATED"/>
    <property type="match status" value="1"/>
</dbReference>
<dbReference type="Pfam" id="PF12840">
    <property type="entry name" value="HTH_20"/>
    <property type="match status" value="1"/>
</dbReference>
<protein>
    <submittedName>
        <fullName evidence="2">Helix-turn-helix transcriptional regulator</fullName>
    </submittedName>
</protein>
<organism evidence="2 3">
    <name type="scientific">Variovorax humicola</name>
    <dbReference type="NCBI Taxonomy" id="1769758"/>
    <lineage>
        <taxon>Bacteria</taxon>
        <taxon>Pseudomonadati</taxon>
        <taxon>Pseudomonadota</taxon>
        <taxon>Betaproteobacteria</taxon>
        <taxon>Burkholderiales</taxon>
        <taxon>Comamonadaceae</taxon>
        <taxon>Variovorax</taxon>
    </lineage>
</organism>
<dbReference type="SUPFAM" id="SSF46785">
    <property type="entry name" value="Winged helix' DNA-binding domain"/>
    <property type="match status" value="1"/>
</dbReference>
<dbReference type="PRINTS" id="PR00778">
    <property type="entry name" value="HTHARSR"/>
</dbReference>
<dbReference type="PROSITE" id="PS50987">
    <property type="entry name" value="HTH_ARSR_2"/>
    <property type="match status" value="1"/>
</dbReference>
<dbReference type="EMBL" id="JBBKZV010000026">
    <property type="protein sequence ID" value="MEJ8825860.1"/>
    <property type="molecule type" value="Genomic_DNA"/>
</dbReference>
<evidence type="ECO:0000313" key="2">
    <source>
        <dbReference type="EMBL" id="MEJ8825860.1"/>
    </source>
</evidence>
<dbReference type="PANTHER" id="PTHR39168:SF1">
    <property type="entry name" value="TRANSCRIPTIONAL REGULATORY PROTEIN"/>
    <property type="match status" value="1"/>
</dbReference>
<sequence>MNDAPEIPRIAALLADPARASMVWTLIDGTTRPAGELAFAANVSAQSASAHLAKLVEGGLLVAESQGRHRYFRIAGADAAHLIESLASFSAKAARRVPPQPALVRAMPSHFLHARTCYDHLAGEVAVEILEAMRQARWLVEDGPQYKLTRLGKGQLAALGVDAGSEGRGRRAFARSCVDLTQRRPHLAGALGAALLDLYTREGWIVRAPRSRVVSVSPKGAAAFSRVFGLAV</sequence>
<proteinExistence type="predicted"/>
<dbReference type="InterPro" id="IPR036390">
    <property type="entry name" value="WH_DNA-bd_sf"/>
</dbReference>
<name>A0ABU8W768_9BURK</name>
<dbReference type="InterPro" id="IPR011991">
    <property type="entry name" value="ArsR-like_HTH"/>
</dbReference>
<keyword evidence="3" id="KW-1185">Reference proteome</keyword>
<accession>A0ABU8W768</accession>
<dbReference type="InterPro" id="IPR001845">
    <property type="entry name" value="HTH_ArsR_DNA-bd_dom"/>
</dbReference>
<comment type="caution">
    <text evidence="2">The sequence shown here is derived from an EMBL/GenBank/DDBJ whole genome shotgun (WGS) entry which is preliminary data.</text>
</comment>
<dbReference type="InterPro" id="IPR036388">
    <property type="entry name" value="WH-like_DNA-bd_sf"/>
</dbReference>
<dbReference type="Proteomes" id="UP001363010">
    <property type="component" value="Unassembled WGS sequence"/>
</dbReference>
<feature type="domain" description="HTH arsR-type" evidence="1">
    <location>
        <begin position="1"/>
        <end position="94"/>
    </location>
</feature>
<dbReference type="CDD" id="cd00090">
    <property type="entry name" value="HTH_ARSR"/>
    <property type="match status" value="1"/>
</dbReference>
<evidence type="ECO:0000313" key="3">
    <source>
        <dbReference type="Proteomes" id="UP001363010"/>
    </source>
</evidence>
<dbReference type="SMART" id="SM00418">
    <property type="entry name" value="HTH_ARSR"/>
    <property type="match status" value="1"/>
</dbReference>
<reference evidence="2 3" key="1">
    <citation type="submission" date="2024-03" db="EMBL/GenBank/DDBJ databases">
        <title>Novel species of the genus Variovorax.</title>
        <authorList>
            <person name="Liu Q."/>
            <person name="Xin Y.-H."/>
        </authorList>
    </citation>
    <scope>NUCLEOTIDE SEQUENCE [LARGE SCALE GENOMIC DNA]</scope>
    <source>
        <strain evidence="2 3">KACC 18501</strain>
    </source>
</reference>
<dbReference type="RefSeq" id="WP_340366887.1">
    <property type="nucleotide sequence ID" value="NZ_JBBKZV010000026.1"/>
</dbReference>
<evidence type="ECO:0000259" key="1">
    <source>
        <dbReference type="PROSITE" id="PS50987"/>
    </source>
</evidence>